<evidence type="ECO:0000313" key="2">
    <source>
        <dbReference type="EMBL" id="KAK7077990.1"/>
    </source>
</evidence>
<evidence type="ECO:0000256" key="1">
    <source>
        <dbReference type="SAM" id="Phobius"/>
    </source>
</evidence>
<dbReference type="AlphaFoldDB" id="A0AAN8XF60"/>
<protein>
    <submittedName>
        <fullName evidence="2">Uncharacterized protein</fullName>
    </submittedName>
</protein>
<feature type="transmembrane region" description="Helical" evidence="1">
    <location>
        <begin position="90"/>
        <end position="109"/>
    </location>
</feature>
<evidence type="ECO:0000313" key="3">
    <source>
        <dbReference type="Proteomes" id="UP001381693"/>
    </source>
</evidence>
<keyword evidence="1" id="KW-0812">Transmembrane</keyword>
<comment type="caution">
    <text evidence="2">The sequence shown here is derived from an EMBL/GenBank/DDBJ whole genome shotgun (WGS) entry which is preliminary data.</text>
</comment>
<keyword evidence="3" id="KW-1185">Reference proteome</keyword>
<keyword evidence="1" id="KW-1133">Transmembrane helix</keyword>
<organism evidence="2 3">
    <name type="scientific">Halocaridina rubra</name>
    <name type="common">Hawaiian red shrimp</name>
    <dbReference type="NCBI Taxonomy" id="373956"/>
    <lineage>
        <taxon>Eukaryota</taxon>
        <taxon>Metazoa</taxon>
        <taxon>Ecdysozoa</taxon>
        <taxon>Arthropoda</taxon>
        <taxon>Crustacea</taxon>
        <taxon>Multicrustacea</taxon>
        <taxon>Malacostraca</taxon>
        <taxon>Eumalacostraca</taxon>
        <taxon>Eucarida</taxon>
        <taxon>Decapoda</taxon>
        <taxon>Pleocyemata</taxon>
        <taxon>Caridea</taxon>
        <taxon>Atyoidea</taxon>
        <taxon>Atyidae</taxon>
        <taxon>Halocaridina</taxon>
    </lineage>
</organism>
<gene>
    <name evidence="2" type="ORF">SK128_024915</name>
</gene>
<dbReference type="EMBL" id="JAXCGZ010008082">
    <property type="protein sequence ID" value="KAK7077990.1"/>
    <property type="molecule type" value="Genomic_DNA"/>
</dbReference>
<keyword evidence="1" id="KW-0472">Membrane</keyword>
<sequence>MSSLTTSINLLLPSFLHPPSSCHTPSFPSLTTSINLLSLSPLSHHTLMSYSTASINLLTPSALRPPRLHHTLMSSLTTFRNLLFDLPLPILLPGISILSIGSKLVVYVYKSISR</sequence>
<accession>A0AAN8XF60</accession>
<proteinExistence type="predicted"/>
<name>A0AAN8XF60_HALRR</name>
<dbReference type="Proteomes" id="UP001381693">
    <property type="component" value="Unassembled WGS sequence"/>
</dbReference>
<reference evidence="2 3" key="1">
    <citation type="submission" date="2023-11" db="EMBL/GenBank/DDBJ databases">
        <title>Halocaridina rubra genome assembly.</title>
        <authorList>
            <person name="Smith C."/>
        </authorList>
    </citation>
    <scope>NUCLEOTIDE SEQUENCE [LARGE SCALE GENOMIC DNA]</scope>
    <source>
        <strain evidence="2">EP-1</strain>
        <tissue evidence="2">Whole</tissue>
    </source>
</reference>